<evidence type="ECO:0000256" key="1">
    <source>
        <dbReference type="ARBA" id="ARBA00004434"/>
    </source>
</evidence>
<keyword evidence="4" id="KW-1133">Transmembrane helix</keyword>
<dbReference type="PANTHER" id="PTHR14009">
    <property type="entry name" value="LEUCINE ZIPPER-EF-HAND CONTAINING TRANSMEMBRANE PROTEIN"/>
    <property type="match status" value="1"/>
</dbReference>
<dbReference type="GO" id="GO:0043022">
    <property type="term" value="F:ribosome binding"/>
    <property type="evidence" value="ECO:0007669"/>
    <property type="project" value="InterPro"/>
</dbReference>
<keyword evidence="5 7" id="KW-0496">Mitochondrion</keyword>
<feature type="compositionally biased region" description="Low complexity" evidence="8">
    <location>
        <begin position="57"/>
        <end position="70"/>
    </location>
</feature>
<name>A0A507QL82_MONPU</name>
<keyword evidence="2" id="KW-0812">Transmembrane</keyword>
<proteinExistence type="predicted"/>
<dbReference type="EMBL" id="VIFY01000221">
    <property type="protein sequence ID" value="TQB68391.1"/>
    <property type="molecule type" value="Genomic_DNA"/>
</dbReference>
<keyword evidence="11" id="KW-1185">Reference proteome</keyword>
<dbReference type="PANTHER" id="PTHR14009:SF6">
    <property type="entry name" value="LETM1 RBD DOMAIN-CONTAINING PROTEIN"/>
    <property type="match status" value="1"/>
</dbReference>
<dbReference type="InterPro" id="IPR033122">
    <property type="entry name" value="LETM1-like_RBD"/>
</dbReference>
<reference evidence="10 11" key="1">
    <citation type="submission" date="2019-06" db="EMBL/GenBank/DDBJ databases">
        <title>Wine fermentation using esterase from Monascus purpureus.</title>
        <authorList>
            <person name="Geng C."/>
            <person name="Zhang Y."/>
        </authorList>
    </citation>
    <scope>NUCLEOTIDE SEQUENCE [LARGE SCALE GENOMIC DNA]</scope>
    <source>
        <strain evidence="10">HQ1</strain>
    </source>
</reference>
<evidence type="ECO:0000256" key="6">
    <source>
        <dbReference type="ARBA" id="ARBA00023136"/>
    </source>
</evidence>
<keyword evidence="3" id="KW-0999">Mitochondrion inner membrane</keyword>
<gene>
    <name evidence="10" type="ORF">MPDQ_003534</name>
</gene>
<evidence type="ECO:0000256" key="8">
    <source>
        <dbReference type="SAM" id="MobiDB-lite"/>
    </source>
</evidence>
<dbReference type="PROSITE" id="PS51758">
    <property type="entry name" value="LETM1_RBD"/>
    <property type="match status" value="1"/>
</dbReference>
<sequence>MSTTLSGHRAVLRLCSCSCPSSAASWRRPYAYDIFYSGFHDAHPRRNISSSHRKQPKSPSSSSPTASPSSHAITNVNPPASTRPADLNLPDPLPSASTIDKIKRFIAIGRAYLAFYKTGLKNVYHNYRDSLPIRRSLGVPAYIPTSLPSPSHGASSSSRKLASKSKYTTFHNSMLSQNLTRSQFQLVHRAAHDVRRIIPFSILLIVCGELTPLVVLAMGDAITPFTCRVPKQIEKTRSRLASRKREAMRVHQARKVGSVTPPAPGSEEELQILATDFTSGEWIESASSEEILRACAVLGLAKTHTRWGGFVPFLYRPRLWRYAAYLGVDDELIRRGGGVQALNAIEVSIAVRERGGVDVALGKYGTEGESVERRWLDKWLARR</sequence>
<evidence type="ECO:0000256" key="4">
    <source>
        <dbReference type="ARBA" id="ARBA00022989"/>
    </source>
</evidence>
<dbReference type="GO" id="GO:0005743">
    <property type="term" value="C:mitochondrial inner membrane"/>
    <property type="evidence" value="ECO:0007669"/>
    <property type="project" value="UniProtKB-SubCell"/>
</dbReference>
<dbReference type="InterPro" id="IPR044202">
    <property type="entry name" value="LETM1/MDM38-like"/>
</dbReference>
<evidence type="ECO:0000256" key="2">
    <source>
        <dbReference type="ARBA" id="ARBA00022692"/>
    </source>
</evidence>
<dbReference type="AlphaFoldDB" id="A0A507QL82"/>
<feature type="domain" description="Letm1 RBD" evidence="9">
    <location>
        <begin position="212"/>
        <end position="383"/>
    </location>
</feature>
<evidence type="ECO:0000256" key="7">
    <source>
        <dbReference type="PROSITE-ProRule" id="PRU01094"/>
    </source>
</evidence>
<keyword evidence="6" id="KW-0472">Membrane</keyword>
<feature type="region of interest" description="Disordered" evidence="8">
    <location>
        <begin position="46"/>
        <end position="93"/>
    </location>
</feature>
<comment type="subcellular location">
    <subcellularLocation>
        <location evidence="1">Mitochondrion inner membrane</location>
        <topology evidence="1">Single-pass membrane protein</topology>
    </subcellularLocation>
</comment>
<feature type="compositionally biased region" description="Polar residues" evidence="8">
    <location>
        <begin position="71"/>
        <end position="80"/>
    </location>
</feature>
<evidence type="ECO:0000256" key="5">
    <source>
        <dbReference type="ARBA" id="ARBA00023128"/>
    </source>
</evidence>
<organism evidence="10 11">
    <name type="scientific">Monascus purpureus</name>
    <name type="common">Red mold</name>
    <name type="synonym">Monascus anka</name>
    <dbReference type="NCBI Taxonomy" id="5098"/>
    <lineage>
        <taxon>Eukaryota</taxon>
        <taxon>Fungi</taxon>
        <taxon>Dikarya</taxon>
        <taxon>Ascomycota</taxon>
        <taxon>Pezizomycotina</taxon>
        <taxon>Eurotiomycetes</taxon>
        <taxon>Eurotiomycetidae</taxon>
        <taxon>Eurotiales</taxon>
        <taxon>Aspergillaceae</taxon>
        <taxon>Monascus</taxon>
    </lineage>
</organism>
<dbReference type="Proteomes" id="UP000319663">
    <property type="component" value="Unassembled WGS sequence"/>
</dbReference>
<evidence type="ECO:0000256" key="3">
    <source>
        <dbReference type="ARBA" id="ARBA00022792"/>
    </source>
</evidence>
<evidence type="ECO:0000313" key="11">
    <source>
        <dbReference type="Proteomes" id="UP000319663"/>
    </source>
</evidence>
<dbReference type="OrthoDB" id="73691at2759"/>
<dbReference type="GO" id="GO:0030003">
    <property type="term" value="P:intracellular monoatomic cation homeostasis"/>
    <property type="evidence" value="ECO:0007669"/>
    <property type="project" value="TreeGrafter"/>
</dbReference>
<feature type="compositionally biased region" description="Basic residues" evidence="8">
    <location>
        <begin position="46"/>
        <end position="56"/>
    </location>
</feature>
<evidence type="ECO:0000313" key="10">
    <source>
        <dbReference type="EMBL" id="TQB68391.1"/>
    </source>
</evidence>
<protein>
    <recommendedName>
        <fullName evidence="9">Letm1 RBD domain-containing protein</fullName>
    </recommendedName>
</protein>
<accession>A0A507QL82</accession>
<comment type="caution">
    <text evidence="10">The sequence shown here is derived from an EMBL/GenBank/DDBJ whole genome shotgun (WGS) entry which is preliminary data.</text>
</comment>
<evidence type="ECO:0000259" key="9">
    <source>
        <dbReference type="PROSITE" id="PS51758"/>
    </source>
</evidence>